<dbReference type="Gene3D" id="1.20.1290.10">
    <property type="entry name" value="AhpD-like"/>
    <property type="match status" value="1"/>
</dbReference>
<dbReference type="NCBIfam" id="TIGR00778">
    <property type="entry name" value="ahpD_dom"/>
    <property type="match status" value="1"/>
</dbReference>
<dbReference type="RefSeq" id="WP_282765971.1">
    <property type="nucleotide sequence ID" value="NZ_JASCTH010000035.1"/>
</dbReference>
<protein>
    <submittedName>
        <fullName evidence="2">Carboxymuconolactone decarboxylase family protein</fullName>
    </submittedName>
</protein>
<dbReference type="InterPro" id="IPR003779">
    <property type="entry name" value="CMD-like"/>
</dbReference>
<dbReference type="Proteomes" id="UP001241758">
    <property type="component" value="Unassembled WGS sequence"/>
</dbReference>
<comment type="caution">
    <text evidence="2">The sequence shown here is derived from an EMBL/GenBank/DDBJ whole genome shotgun (WGS) entry which is preliminary data.</text>
</comment>
<dbReference type="EMBL" id="JASCTH010000035">
    <property type="protein sequence ID" value="MDI6104576.1"/>
    <property type="molecule type" value="Genomic_DNA"/>
</dbReference>
<evidence type="ECO:0000313" key="3">
    <source>
        <dbReference type="Proteomes" id="UP001241758"/>
    </source>
</evidence>
<dbReference type="InterPro" id="IPR029032">
    <property type="entry name" value="AhpD-like"/>
</dbReference>
<reference evidence="2 3" key="1">
    <citation type="submission" date="2023-05" db="EMBL/GenBank/DDBJ databases">
        <title>Actinoplanes sp. NEAU-A12 genome sequencing.</title>
        <authorList>
            <person name="Wang Z.-S."/>
        </authorList>
    </citation>
    <scope>NUCLEOTIDE SEQUENCE [LARGE SCALE GENOMIC DNA]</scope>
    <source>
        <strain evidence="2 3">NEAU-A12</strain>
    </source>
</reference>
<feature type="domain" description="Carboxymuconolactone decarboxylase-like" evidence="1">
    <location>
        <begin position="62"/>
        <end position="116"/>
    </location>
</feature>
<evidence type="ECO:0000259" key="1">
    <source>
        <dbReference type="Pfam" id="PF02627"/>
    </source>
</evidence>
<accession>A0ABT6WXV1</accession>
<keyword evidence="3" id="KW-1185">Reference proteome</keyword>
<name>A0ABT6WXV1_9ACTN</name>
<evidence type="ECO:0000313" key="2">
    <source>
        <dbReference type="EMBL" id="MDI6104576.1"/>
    </source>
</evidence>
<organism evidence="2 3">
    <name type="scientific">Actinoplanes sandaracinus</name>
    <dbReference type="NCBI Taxonomy" id="3045177"/>
    <lineage>
        <taxon>Bacteria</taxon>
        <taxon>Bacillati</taxon>
        <taxon>Actinomycetota</taxon>
        <taxon>Actinomycetes</taxon>
        <taxon>Micromonosporales</taxon>
        <taxon>Micromonosporaceae</taxon>
        <taxon>Actinoplanes</taxon>
    </lineage>
</organism>
<gene>
    <name evidence="2" type="ORF">QLQ12_38900</name>
</gene>
<proteinExistence type="predicted"/>
<sequence length="347" mass="36725">MTYRFFTPAPPRAATGRTAQVYRQMRDDFIGPAPAFQALSAVPEILAASWALMREALLAGGTRLAGGTGLAGGTSRVDREVVASAVSRANRCQFCVDAHVTLLHALDEHELAEVIARGGTPSHPAHAELVHWAAGSRNPRATGWTSPYGPQLTGTLLAFHFINRVVSALLAPDLLPGGLQRFPVVRSAGGRLYARMSRERNEPGGSLPLLDTGPTPPPAWATDSPVGVAYAALTDAATSGGDLLSDVARRTVTATVRWEDGRHPDQPAEWAGELVRDLPGTDRVGTRIALLAAFAPAAISPGDVGLWRLSHPADADLVRLVAYGAITATDHVARALDPAHRQESHRA</sequence>
<dbReference type="InterPro" id="IPR004675">
    <property type="entry name" value="AhpD_core"/>
</dbReference>
<dbReference type="SUPFAM" id="SSF69118">
    <property type="entry name" value="AhpD-like"/>
    <property type="match status" value="1"/>
</dbReference>
<dbReference type="Pfam" id="PF02627">
    <property type="entry name" value="CMD"/>
    <property type="match status" value="1"/>
</dbReference>